<sequence length="219" mass="24903">MLYVCVGLKVRECSFCEYACACMLLGVCSLYPSALPACLSLPLFGLELCRRSCESTGASRIMAPNLNMLILLLAVTTVTVLAQKRRPASKPKVTMDEWNFRDGSDKVNMRGIANLTQILDDWRFDILSQMRGLLQNDHQSVLPDYARYENVLYYIIYFSLDVVLVELFVFPIKFLRIRLTYMNGFSFDGWVGFLSFGKQTQLLTFYLPLSTTAEAKPSH</sequence>
<dbReference type="KEGG" id="ncc:104963134"/>
<reference evidence="3" key="1">
    <citation type="submission" date="2025-08" db="UniProtKB">
        <authorList>
            <consortium name="RefSeq"/>
        </authorList>
    </citation>
    <scope>IDENTIFICATION</scope>
    <source>
        <tissue evidence="3">Muscle</tissue>
    </source>
</reference>
<feature type="transmembrane region" description="Helical" evidence="1">
    <location>
        <begin position="151"/>
        <end position="172"/>
    </location>
</feature>
<evidence type="ECO:0000313" key="2">
    <source>
        <dbReference type="Proteomes" id="UP000504611"/>
    </source>
</evidence>
<evidence type="ECO:0000256" key="1">
    <source>
        <dbReference type="SAM" id="Phobius"/>
    </source>
</evidence>
<dbReference type="AlphaFoldDB" id="A0A6I9PRR9"/>
<keyword evidence="1" id="KW-0472">Membrane</keyword>
<gene>
    <name evidence="3" type="primary">LOC104963134</name>
</gene>
<dbReference type="Proteomes" id="UP000504611">
    <property type="component" value="Unplaced"/>
</dbReference>
<proteinExistence type="predicted"/>
<protein>
    <submittedName>
        <fullName evidence="3">Uncharacterized protein</fullName>
    </submittedName>
</protein>
<dbReference type="GeneID" id="104963134"/>
<keyword evidence="1" id="KW-1133">Transmembrane helix</keyword>
<accession>A0A6I9PRR9</accession>
<organism evidence="2 3">
    <name type="scientific">Notothenia coriiceps</name>
    <name type="common">black rockcod</name>
    <dbReference type="NCBI Taxonomy" id="8208"/>
    <lineage>
        <taxon>Eukaryota</taxon>
        <taxon>Metazoa</taxon>
        <taxon>Chordata</taxon>
        <taxon>Craniata</taxon>
        <taxon>Vertebrata</taxon>
        <taxon>Euteleostomi</taxon>
        <taxon>Actinopterygii</taxon>
        <taxon>Neopterygii</taxon>
        <taxon>Teleostei</taxon>
        <taxon>Neoteleostei</taxon>
        <taxon>Acanthomorphata</taxon>
        <taxon>Eupercaria</taxon>
        <taxon>Perciformes</taxon>
        <taxon>Notothenioidei</taxon>
        <taxon>Nototheniidae</taxon>
        <taxon>Notothenia</taxon>
    </lineage>
</organism>
<name>A0A6I9PRR9_9TELE</name>
<dbReference type="PANTHER" id="PTHR41693">
    <property type="entry name" value="HEME-BINDING PROTEIN 1"/>
    <property type="match status" value="1"/>
</dbReference>
<feature type="transmembrane region" description="Helical" evidence="1">
    <location>
        <begin position="61"/>
        <end position="82"/>
    </location>
</feature>
<evidence type="ECO:0000313" key="3">
    <source>
        <dbReference type="RefSeq" id="XP_010789998.1"/>
    </source>
</evidence>
<dbReference type="OrthoDB" id="9901503at2759"/>
<keyword evidence="2" id="KW-1185">Reference proteome</keyword>
<dbReference type="PANTHER" id="PTHR41693:SF3">
    <property type="entry name" value="SI:CH211-76L23.4"/>
    <property type="match status" value="1"/>
</dbReference>
<keyword evidence="1" id="KW-0812">Transmembrane</keyword>
<dbReference type="RefSeq" id="XP_010789998.1">
    <property type="nucleotide sequence ID" value="XM_010791696.1"/>
</dbReference>